<dbReference type="InterPro" id="IPR036047">
    <property type="entry name" value="F-box-like_dom_sf"/>
</dbReference>
<gene>
    <name evidence="1" type="ORF">KOM_12_290</name>
</gene>
<organism evidence="1">
    <name type="scientific">Clandestinovirus</name>
    <dbReference type="NCBI Taxonomy" id="2831644"/>
    <lineage>
        <taxon>Viruses</taxon>
    </lineage>
</organism>
<evidence type="ECO:0000313" key="1">
    <source>
        <dbReference type="EMBL" id="QYA18559.1"/>
    </source>
</evidence>
<dbReference type="EMBL" id="MZ420154">
    <property type="protein sequence ID" value="QYA18559.1"/>
    <property type="molecule type" value="Genomic_DNA"/>
</dbReference>
<sequence length="248" mass="28554">MSWYSLFPVELVLHVLDYTTPTTTINLARTCKKLYNHQKIDEIFNRDFNPIIQKIHFRAFRSNRLWLFPWDNANICGKKQYAAVMKNFRDHKKEMDKEMFKRLAWAIVEHPLDTLVELYGGTVGAFLASYLGGTLIQTASVSMPILCISTLILSRPIGEVAKQSLVMGRNLSCTLILPPLLFAQVFKVWSAEYSVWTVPLMSGLATLFATRQGWFAKIKQAWKDWDTNIELQQFMVAKHFGTDLIVPM</sequence>
<accession>A0A8F8KQZ0</accession>
<dbReference type="CDD" id="cd09917">
    <property type="entry name" value="F-box_SF"/>
    <property type="match status" value="1"/>
</dbReference>
<proteinExistence type="predicted"/>
<dbReference type="SUPFAM" id="SSF81383">
    <property type="entry name" value="F-box domain"/>
    <property type="match status" value="1"/>
</dbReference>
<reference evidence="1" key="1">
    <citation type="submission" date="2021-06" db="EMBL/GenBank/DDBJ databases">
        <authorList>
            <person name="Rolland C."/>
        </authorList>
    </citation>
    <scope>NUCLEOTIDE SEQUENCE</scope>
    <source>
        <strain evidence="1">347.936635</strain>
    </source>
</reference>
<protein>
    <submittedName>
        <fullName evidence="1">F-box domain-containing protein</fullName>
    </submittedName>
</protein>
<name>A0A8F8KQZ0_9VIRU</name>